<gene>
    <name evidence="2" type="ORF">ACFOSH_26795</name>
</gene>
<organism evidence="2 3">
    <name type="scientific">Amycolatopsis speibonae</name>
    <dbReference type="NCBI Taxonomy" id="1450224"/>
    <lineage>
        <taxon>Bacteria</taxon>
        <taxon>Bacillati</taxon>
        <taxon>Actinomycetota</taxon>
        <taxon>Actinomycetes</taxon>
        <taxon>Pseudonocardiales</taxon>
        <taxon>Pseudonocardiaceae</taxon>
        <taxon>Amycolatopsis</taxon>
    </lineage>
</organism>
<keyword evidence="3" id="KW-1185">Reference proteome</keyword>
<evidence type="ECO:0000313" key="3">
    <source>
        <dbReference type="Proteomes" id="UP001595645"/>
    </source>
</evidence>
<comment type="caution">
    <text evidence="2">The sequence shown here is derived from an EMBL/GenBank/DDBJ whole genome shotgun (WGS) entry which is preliminary data.</text>
</comment>
<reference evidence="3" key="1">
    <citation type="journal article" date="2019" name="Int. J. Syst. Evol. Microbiol.">
        <title>The Global Catalogue of Microorganisms (GCM) 10K type strain sequencing project: providing services to taxonomists for standard genome sequencing and annotation.</title>
        <authorList>
            <consortium name="The Broad Institute Genomics Platform"/>
            <consortium name="The Broad Institute Genome Sequencing Center for Infectious Disease"/>
            <person name="Wu L."/>
            <person name="Ma J."/>
        </authorList>
    </citation>
    <scope>NUCLEOTIDE SEQUENCE [LARGE SCALE GENOMIC DNA]</scope>
    <source>
        <strain evidence="3">CGMCC 4.7676</strain>
    </source>
</reference>
<evidence type="ECO:0008006" key="4">
    <source>
        <dbReference type="Google" id="ProtNLM"/>
    </source>
</evidence>
<protein>
    <recommendedName>
        <fullName evidence="4">Integral membrane plasmid transfer protein</fullName>
    </recommendedName>
</protein>
<proteinExistence type="predicted"/>
<evidence type="ECO:0000313" key="2">
    <source>
        <dbReference type="EMBL" id="MFC3453060.1"/>
    </source>
</evidence>
<accession>A0ABV7P3C2</accession>
<sequence>MTDEQPAGRYRTLLLDQLADERSKKGSIEQRGIAVITTSGTLVAVTLGFVALATRAPGFTLPHTAVILLVSALTVLVAAAVLGLLINVPARVPLIDAADLIVVAESSDWSIVDGESAREEYRQQARLLAGLRKVNRIRARALFGGLVLEVTAVLAQAASVVIVLLPLLQR</sequence>
<feature type="transmembrane region" description="Helical" evidence="1">
    <location>
        <begin position="141"/>
        <end position="168"/>
    </location>
</feature>
<feature type="transmembrane region" description="Helical" evidence="1">
    <location>
        <begin position="65"/>
        <end position="86"/>
    </location>
</feature>
<keyword evidence="1" id="KW-0472">Membrane</keyword>
<dbReference type="RefSeq" id="WP_378241828.1">
    <property type="nucleotide sequence ID" value="NZ_JBHRWK010000044.1"/>
</dbReference>
<dbReference type="EMBL" id="JBHRWK010000044">
    <property type="protein sequence ID" value="MFC3453060.1"/>
    <property type="molecule type" value="Genomic_DNA"/>
</dbReference>
<feature type="transmembrane region" description="Helical" evidence="1">
    <location>
        <begin position="32"/>
        <end position="53"/>
    </location>
</feature>
<evidence type="ECO:0000256" key="1">
    <source>
        <dbReference type="SAM" id="Phobius"/>
    </source>
</evidence>
<keyword evidence="1" id="KW-0812">Transmembrane</keyword>
<keyword evidence="1" id="KW-1133">Transmembrane helix</keyword>
<name>A0ABV7P3C2_9PSEU</name>
<dbReference type="Proteomes" id="UP001595645">
    <property type="component" value="Unassembled WGS sequence"/>
</dbReference>